<keyword evidence="2" id="KW-1185">Reference proteome</keyword>
<name>A0ACC3B4K4_9EURO</name>
<comment type="caution">
    <text evidence="1">The sequence shown here is derived from an EMBL/GenBank/DDBJ whole genome shotgun (WGS) entry which is preliminary data.</text>
</comment>
<organism evidence="1 2">
    <name type="scientific">Aspergillus melleus</name>
    <dbReference type="NCBI Taxonomy" id="138277"/>
    <lineage>
        <taxon>Eukaryota</taxon>
        <taxon>Fungi</taxon>
        <taxon>Dikarya</taxon>
        <taxon>Ascomycota</taxon>
        <taxon>Pezizomycotina</taxon>
        <taxon>Eurotiomycetes</taxon>
        <taxon>Eurotiomycetidae</taxon>
        <taxon>Eurotiales</taxon>
        <taxon>Aspergillaceae</taxon>
        <taxon>Aspergillus</taxon>
        <taxon>Aspergillus subgen. Circumdati</taxon>
    </lineage>
</organism>
<accession>A0ACC3B4K4</accession>
<evidence type="ECO:0000313" key="2">
    <source>
        <dbReference type="Proteomes" id="UP001177260"/>
    </source>
</evidence>
<sequence length="388" mass="43123">MSNSSADVPQYPPGYMEANRGNQVLAATSFILVLSTILLAMRLYARSLTKASRGWDEFLLVPSYMCVMGLSICLYLDVIHAGLGRHAASVVAEDPNKMVIFFKLLYTLYWFYVPSNAMSRISVVALYLRIFTGRLYRAICWIVIVLLLGCMVATIIAAQLECFPLAYTWDKSIPGGRCFNQMLWYELTNISNVVGDLIILVLPIPTVWNLKASTGKKAGIAVVFLTGSIGLFASGMRTGIFFRDSHIIETDPPWATEPFSWTAVECGMYFCAACLIGLRPLFARLPRWLRDRIMHSTDRGITRQDPRFVTGLSFKKGHSDRPYSTLSGGRNNSPGQATQLRSMTAMTSTVVSPRGSGFDDDSVRNLVVDDGDIRIQTRIEVKSDRSGC</sequence>
<protein>
    <submittedName>
        <fullName evidence="1">Uncharacterized protein</fullName>
    </submittedName>
</protein>
<proteinExistence type="predicted"/>
<reference evidence="1 2" key="1">
    <citation type="journal article" date="2023" name="ACS Omega">
        <title>Identification of the Neoaspergillic Acid Biosynthesis Gene Cluster by Establishing an In Vitro CRISPR-Ribonucleoprotein Genetic System in Aspergillus melleus.</title>
        <authorList>
            <person name="Yuan B."/>
            <person name="Grau M.F."/>
            <person name="Murata R.M."/>
            <person name="Torok T."/>
            <person name="Venkateswaran K."/>
            <person name="Stajich J.E."/>
            <person name="Wang C.C.C."/>
        </authorList>
    </citation>
    <scope>NUCLEOTIDE SEQUENCE [LARGE SCALE GENOMIC DNA]</scope>
    <source>
        <strain evidence="1 2">IMV 1140</strain>
    </source>
</reference>
<dbReference type="EMBL" id="JAOPJF010000026">
    <property type="protein sequence ID" value="KAK1145155.1"/>
    <property type="molecule type" value="Genomic_DNA"/>
</dbReference>
<dbReference type="Proteomes" id="UP001177260">
    <property type="component" value="Unassembled WGS sequence"/>
</dbReference>
<evidence type="ECO:0000313" key="1">
    <source>
        <dbReference type="EMBL" id="KAK1145155.1"/>
    </source>
</evidence>
<gene>
    <name evidence="1" type="ORF">N8T08_004588</name>
</gene>